<dbReference type="PANTHER" id="PTHR36451:SF1">
    <property type="entry name" value="OMEGA-HYDROXY-BETA-DIHYDROMENAQUINONE-9 SULFOTRANSFERASE STF3"/>
    <property type="match status" value="1"/>
</dbReference>
<dbReference type="InterPro" id="IPR052736">
    <property type="entry name" value="Stf3_sulfotransferase"/>
</dbReference>
<dbReference type="EC" id="2.8.2.-" evidence="1"/>
<name>A0ABV7XH37_9SPHN</name>
<dbReference type="PANTHER" id="PTHR36451">
    <property type="entry name" value="PAPS-DEPENDENT SULFOTRANSFERASE STF3"/>
    <property type="match status" value="1"/>
</dbReference>
<accession>A0ABV7XH37</accession>
<dbReference type="GO" id="GO:0016740">
    <property type="term" value="F:transferase activity"/>
    <property type="evidence" value="ECO:0007669"/>
    <property type="project" value="UniProtKB-KW"/>
</dbReference>
<sequence>MPLPPATAYRPTLVRHANAALPKLWDKRWLPPPDLLEETLDRQAMQATGLCDFGDPWFRGPLRVLLPALREEARLNAMGRLIAHGSLLKMLKERLRAQAWFTAHPDIRERPLPAPVVIVGPMRSGTTRLHRLLATDDRFAHLRLYEAMCPVPPRGRDTRALQTAFGLKAINWINPANAAVHPTGPHQADEELGLLENSAWGAQIEAQRRVPGYARWCEAQDATPAYRHMADLLRLTGWRRGDNPATPWLLKTPQHMQDLPALLAVFPDARLIFTHRDPASVVGSAASLAWHQMVVQSDEVDAHWVGAEWLHKTAHRIEKTLAVRAALPAARQLDLTFDEMNRDWRGTIRRVYAFLGLDLEPALPAMETYLTRENRHAAHRYDLADFGLNADAIRERFSSYSARFLA</sequence>
<comment type="caution">
    <text evidence="1">The sequence shown here is derived from an EMBL/GenBank/DDBJ whole genome shotgun (WGS) entry which is preliminary data.</text>
</comment>
<dbReference type="Proteomes" id="UP001595615">
    <property type="component" value="Unassembled WGS sequence"/>
</dbReference>
<proteinExistence type="predicted"/>
<evidence type="ECO:0000313" key="2">
    <source>
        <dbReference type="Proteomes" id="UP001595615"/>
    </source>
</evidence>
<keyword evidence="1" id="KW-0808">Transferase</keyword>
<dbReference type="InterPro" id="IPR027417">
    <property type="entry name" value="P-loop_NTPase"/>
</dbReference>
<organism evidence="1 2">
    <name type="scientific">Sphingoaurantiacus capsulatus</name>
    <dbReference type="NCBI Taxonomy" id="1771310"/>
    <lineage>
        <taxon>Bacteria</taxon>
        <taxon>Pseudomonadati</taxon>
        <taxon>Pseudomonadota</taxon>
        <taxon>Alphaproteobacteria</taxon>
        <taxon>Sphingomonadales</taxon>
        <taxon>Sphingosinicellaceae</taxon>
        <taxon>Sphingoaurantiacus</taxon>
    </lineage>
</organism>
<keyword evidence="2" id="KW-1185">Reference proteome</keyword>
<dbReference type="SUPFAM" id="SSF52540">
    <property type="entry name" value="P-loop containing nucleoside triphosphate hydrolases"/>
    <property type="match status" value="1"/>
</dbReference>
<dbReference type="RefSeq" id="WP_380863086.1">
    <property type="nucleotide sequence ID" value="NZ_JBHRXV010000011.1"/>
</dbReference>
<dbReference type="Pfam" id="PF13469">
    <property type="entry name" value="Sulfotransfer_3"/>
    <property type="match status" value="1"/>
</dbReference>
<gene>
    <name evidence="1" type="ORF">ACFOMD_15765</name>
</gene>
<evidence type="ECO:0000313" key="1">
    <source>
        <dbReference type="EMBL" id="MFC3714029.1"/>
    </source>
</evidence>
<dbReference type="Gene3D" id="3.40.50.300">
    <property type="entry name" value="P-loop containing nucleotide triphosphate hydrolases"/>
    <property type="match status" value="1"/>
</dbReference>
<reference evidence="2" key="1">
    <citation type="journal article" date="2019" name="Int. J. Syst. Evol. Microbiol.">
        <title>The Global Catalogue of Microorganisms (GCM) 10K type strain sequencing project: providing services to taxonomists for standard genome sequencing and annotation.</title>
        <authorList>
            <consortium name="The Broad Institute Genomics Platform"/>
            <consortium name="The Broad Institute Genome Sequencing Center for Infectious Disease"/>
            <person name="Wu L."/>
            <person name="Ma J."/>
        </authorList>
    </citation>
    <scope>NUCLEOTIDE SEQUENCE [LARGE SCALE GENOMIC DNA]</scope>
    <source>
        <strain evidence="2">KCTC 42644</strain>
    </source>
</reference>
<protein>
    <submittedName>
        <fullName evidence="1">Sulfotransferase family protein</fullName>
        <ecNumber evidence="1">2.8.2.-</ecNumber>
    </submittedName>
</protein>
<dbReference type="EMBL" id="JBHRXV010000011">
    <property type="protein sequence ID" value="MFC3714029.1"/>
    <property type="molecule type" value="Genomic_DNA"/>
</dbReference>